<evidence type="ECO:0000313" key="1">
    <source>
        <dbReference type="EMBL" id="CUV01464.1"/>
    </source>
</evidence>
<dbReference type="GO" id="GO:0008270">
    <property type="term" value="F:zinc ion binding"/>
    <property type="evidence" value="ECO:0007669"/>
    <property type="project" value="InterPro"/>
</dbReference>
<proteinExistence type="predicted"/>
<reference evidence="1" key="1">
    <citation type="submission" date="2015-10" db="EMBL/GenBank/DDBJ databases">
        <authorList>
            <person name="Gilbert D.G."/>
        </authorList>
    </citation>
    <scope>NUCLEOTIDE SEQUENCE</scope>
</reference>
<dbReference type="InterPro" id="IPR002629">
    <property type="entry name" value="Met_Synth_C/arc"/>
</dbReference>
<dbReference type="EMBL" id="FAXA01000078">
    <property type="protein sequence ID" value="CUV01464.1"/>
    <property type="molecule type" value="Genomic_DNA"/>
</dbReference>
<accession>A0A160V6Q1</accession>
<dbReference type="GO" id="GO:0003871">
    <property type="term" value="F:5-methyltetrahydropteroyltriglutamate-homocysteine S-methyltransferase activity"/>
    <property type="evidence" value="ECO:0007669"/>
    <property type="project" value="InterPro"/>
</dbReference>
<protein>
    <submittedName>
        <fullName evidence="1">Methionine synthase II (Cobalamin-independent)</fullName>
    </submittedName>
</protein>
<dbReference type="Gene3D" id="3.20.20.210">
    <property type="match status" value="1"/>
</dbReference>
<dbReference type="InterPro" id="IPR038071">
    <property type="entry name" value="UROD/MetE-like_sf"/>
</dbReference>
<dbReference type="CDD" id="cd03311">
    <property type="entry name" value="CIMS_C_terminal_like"/>
    <property type="match status" value="1"/>
</dbReference>
<gene>
    <name evidence="1" type="ORF">MGWOODY_Clf357</name>
</gene>
<sequence length="358" mass="39656">MLEARDINGEVDPQAFESGAEEAVAEVVSRQIAIGLDVINDGEQSKPSYATYVKDRFTGFDGQASEPPRVRLDDIDFPEWAADYVGPSSNVVHRPACNGPIAWSDWPAVGRDLDRLKKATQGREAEEVFMTSASPGVIARFLPNQYFDSEEAYLYALADVMKNEYNAVVDAGFLLQIDCPDLASSRNTQFGHLTVDEFKKIVELHIEVLNHALAGIPPERLRMHLCWGNFEGPHIHDVPFRDIVDIVLKARPAGLSFEGANPRHEHEWKIWQDVKLPEGKVIIPGVLDSTTNFIEHPELIADRIARYAGCVGRENVIAGSDCGYGTFIMSRRVDASVAWAKLASLVEGAKLATNRLFP</sequence>
<dbReference type="PANTHER" id="PTHR43844">
    <property type="entry name" value="METHIONINE SYNTHASE"/>
    <property type="match status" value="1"/>
</dbReference>
<dbReference type="AlphaFoldDB" id="A0A160V6Q1"/>
<name>A0A160V6Q1_9ZZZZ</name>
<dbReference type="SUPFAM" id="SSF51726">
    <property type="entry name" value="UROD/MetE-like"/>
    <property type="match status" value="1"/>
</dbReference>
<organism evidence="1">
    <name type="scientific">hydrothermal vent metagenome</name>
    <dbReference type="NCBI Taxonomy" id="652676"/>
    <lineage>
        <taxon>unclassified sequences</taxon>
        <taxon>metagenomes</taxon>
        <taxon>ecological metagenomes</taxon>
    </lineage>
</organism>
<dbReference type="GO" id="GO:0009086">
    <property type="term" value="P:methionine biosynthetic process"/>
    <property type="evidence" value="ECO:0007669"/>
    <property type="project" value="InterPro"/>
</dbReference>
<dbReference type="PANTHER" id="PTHR43844:SF2">
    <property type="entry name" value="SYNTHASE, VITAMIN-B12 INDEPENDENT, PUTATIVE (AFU_ORTHOLOGUE AFUA_3G12060)-RELATED"/>
    <property type="match status" value="1"/>
</dbReference>